<dbReference type="PROSITE" id="PS51257">
    <property type="entry name" value="PROKAR_LIPOPROTEIN"/>
    <property type="match status" value="1"/>
</dbReference>
<feature type="region of interest" description="Disordered" evidence="1">
    <location>
        <begin position="23"/>
        <end position="47"/>
    </location>
</feature>
<evidence type="ECO:0000313" key="3">
    <source>
        <dbReference type="Proteomes" id="UP000028725"/>
    </source>
</evidence>
<dbReference type="AlphaFoldDB" id="A0A085W7A1"/>
<keyword evidence="3" id="KW-1185">Reference proteome</keyword>
<reference evidence="2 3" key="1">
    <citation type="submission" date="2014-04" db="EMBL/GenBank/DDBJ databases">
        <title>Genome assembly of Hyalangium minutum DSM 14724.</title>
        <authorList>
            <person name="Sharma G."/>
            <person name="Subramanian S."/>
        </authorList>
    </citation>
    <scope>NUCLEOTIDE SEQUENCE [LARGE SCALE GENOMIC DNA]</scope>
    <source>
        <strain evidence="2 3">DSM 14724</strain>
    </source>
</reference>
<dbReference type="OrthoDB" id="5382090at2"/>
<protein>
    <submittedName>
        <fullName evidence="2">Putative lipoprotein</fullName>
    </submittedName>
</protein>
<evidence type="ECO:0000313" key="2">
    <source>
        <dbReference type="EMBL" id="KFE63564.1"/>
    </source>
</evidence>
<dbReference type="Proteomes" id="UP000028725">
    <property type="component" value="Unassembled WGS sequence"/>
</dbReference>
<sequence>MNARTLSLAVVAVSFLACVKQVPATPTRSGPPRPVQLLAETPERETSQIQEKREDVEIDTRDFERTPRVVATGESPLLRLQGDKARLYGDAEGKEGFSVDNLILLEVLDEKGQVLNRGAVGFTDFVKVGREPVDNVGPMSFNFEPGTVDITALLPESAPFKVRATALDYSGVGRVSNVFLLLESRSRGSEDDLRNQ</sequence>
<organism evidence="2 3">
    <name type="scientific">Hyalangium minutum</name>
    <dbReference type="NCBI Taxonomy" id="394096"/>
    <lineage>
        <taxon>Bacteria</taxon>
        <taxon>Pseudomonadati</taxon>
        <taxon>Myxococcota</taxon>
        <taxon>Myxococcia</taxon>
        <taxon>Myxococcales</taxon>
        <taxon>Cystobacterineae</taxon>
        <taxon>Archangiaceae</taxon>
        <taxon>Hyalangium</taxon>
    </lineage>
</organism>
<dbReference type="EMBL" id="JMCB01000017">
    <property type="protein sequence ID" value="KFE63564.1"/>
    <property type="molecule type" value="Genomic_DNA"/>
</dbReference>
<proteinExistence type="predicted"/>
<gene>
    <name evidence="2" type="ORF">DB31_2682</name>
</gene>
<evidence type="ECO:0000256" key="1">
    <source>
        <dbReference type="SAM" id="MobiDB-lite"/>
    </source>
</evidence>
<keyword evidence="2" id="KW-0449">Lipoprotein</keyword>
<comment type="caution">
    <text evidence="2">The sequence shown here is derived from an EMBL/GenBank/DDBJ whole genome shotgun (WGS) entry which is preliminary data.</text>
</comment>
<name>A0A085W7A1_9BACT</name>
<dbReference type="RefSeq" id="WP_044195940.1">
    <property type="nucleotide sequence ID" value="NZ_JMCB01000017.1"/>
</dbReference>
<accession>A0A085W7A1</accession>